<dbReference type="InterPro" id="IPR036388">
    <property type="entry name" value="WH-like_DNA-bd_sf"/>
</dbReference>
<sequence>MAEDWLSAAEIAALALPKLPTSKRGINLRATDECWHHRERSGRGGGREYHISSLPEDARIELARRAAADAVVTATPALPVPPKDSSPALPVTVQARLRQDYKLAILTAFDSFHAASGDGLTPARHKFVGFYNARQIDVPDWVRAACPTISMSSLERWARVRASGDATALSGRYGNRKGSGVLDSAVADIKGFMVAMLVENPHLAMHQVRTVLIQRFGHDVELFDGSTRAMPSERRLLDLWNDWRAKNRQLHLALTNPDDWKNKHRAAIGSYSEGIERPNQLWEIDASPSDVLLTDGRHSIYVVVDVYTRRIMILVTKVPRTSAVLLLIRRAILAWGMPETIKTDNGSDFTSREAERAYHLIGARHLTCTPYSPEQKPHVERAIGTVQHGFMPLLPGYTGHNVAVRQAIRSRETFANRLGESDADIFRARLTGPELQALADEWVGNVYQHAPHEGLCDRTPHALAAECAGREARLTDERQLDLLLMPVPDGGTRTVGKKGIRVEGADFWSVDLIPYIGTGDRFDVRLDPEEMGRVWVYHSEPFSFLCIAENPERMGLSRAALAAEAAELQKRLIAAGKAAIRAAKKRFQPHELADALIGKPAATVTALPTAAPPPALPAPSAPALQPSAGLIAAQRAIAAATPATPRPRDATEQARTADIARRIAAPSQPAEKPEDRWWRRAQDIEARIAADADVSEDELEWLHSIESAAWYRARKNDAARKAAFARAVE</sequence>
<protein>
    <recommendedName>
        <fullName evidence="5">Transposase</fullName>
    </recommendedName>
</protein>
<evidence type="ECO:0000259" key="2">
    <source>
        <dbReference type="PROSITE" id="PS51702"/>
    </source>
</evidence>
<keyword evidence="3" id="KW-0614">Plasmid</keyword>
<evidence type="ECO:0008006" key="5">
    <source>
        <dbReference type="Google" id="ProtNLM"/>
    </source>
</evidence>
<name>A0A2R4VQS6_9PROT</name>
<dbReference type="Gene3D" id="3.30.420.10">
    <property type="entry name" value="Ribonuclease H-like superfamily/Ribonuclease H"/>
    <property type="match status" value="1"/>
</dbReference>
<dbReference type="Gene3D" id="1.10.10.10">
    <property type="entry name" value="Winged helix-like DNA-binding domain superfamily/Winged helix DNA-binding domain"/>
    <property type="match status" value="1"/>
</dbReference>
<accession>A0A2R4VQS6</accession>
<organism evidence="3 4">
    <name type="scientific">Azospirillum humicireducens</name>
    <dbReference type="NCBI Taxonomy" id="1226968"/>
    <lineage>
        <taxon>Bacteria</taxon>
        <taxon>Pseudomonadati</taxon>
        <taxon>Pseudomonadota</taxon>
        <taxon>Alphaproteobacteria</taxon>
        <taxon>Rhodospirillales</taxon>
        <taxon>Azospirillaceae</taxon>
        <taxon>Azospirillum</taxon>
    </lineage>
</organism>
<dbReference type="PANTHER" id="PTHR35004:SF7">
    <property type="entry name" value="INTEGRASE PROTEIN"/>
    <property type="match status" value="1"/>
</dbReference>
<dbReference type="EMBL" id="CP028902">
    <property type="protein sequence ID" value="AWB06780.1"/>
    <property type="molecule type" value="Genomic_DNA"/>
</dbReference>
<keyword evidence="4" id="KW-1185">Reference proteome</keyword>
<evidence type="ECO:0000313" key="3">
    <source>
        <dbReference type="EMBL" id="AWB06780.1"/>
    </source>
</evidence>
<dbReference type="GO" id="GO:0015074">
    <property type="term" value="P:DNA integration"/>
    <property type="evidence" value="ECO:0007669"/>
    <property type="project" value="InterPro"/>
</dbReference>
<dbReference type="InterPro" id="IPR003314">
    <property type="entry name" value="Mu-type_HTH"/>
</dbReference>
<dbReference type="GO" id="GO:0003677">
    <property type="term" value="F:DNA binding"/>
    <property type="evidence" value="ECO:0007669"/>
    <property type="project" value="InterPro"/>
</dbReference>
<dbReference type="PROSITE" id="PS51702">
    <property type="entry name" value="HTH_MU"/>
    <property type="match status" value="1"/>
</dbReference>
<dbReference type="SUPFAM" id="SSF53098">
    <property type="entry name" value="Ribonuclease H-like"/>
    <property type="match status" value="1"/>
</dbReference>
<proteinExistence type="predicted"/>
<dbReference type="InterPro" id="IPR036397">
    <property type="entry name" value="RNaseH_sf"/>
</dbReference>
<dbReference type="Pfam" id="PF02316">
    <property type="entry name" value="HTH_Tnp_Mu_1"/>
    <property type="match status" value="1"/>
</dbReference>
<reference evidence="3 4" key="1">
    <citation type="submission" date="2018-04" db="EMBL/GenBank/DDBJ databases">
        <title>Complete genome sequence of the nitrogen-fixing bacterium Azospirillum humicireducens type strain SgZ-5.</title>
        <authorList>
            <person name="Yu Z."/>
        </authorList>
    </citation>
    <scope>NUCLEOTIDE SEQUENCE [LARGE SCALE GENOMIC DNA]</scope>
    <source>
        <strain evidence="3 4">SgZ-5</strain>
        <plasmid evidence="3 4">pYZ1</plasmid>
    </source>
</reference>
<dbReference type="InterPro" id="IPR015378">
    <property type="entry name" value="Transposase-like_Mu_C"/>
</dbReference>
<dbReference type="PROSITE" id="PS50994">
    <property type="entry name" value="INTEGRASE"/>
    <property type="match status" value="1"/>
</dbReference>
<dbReference type="KEGG" id="ahu:A6A40_17145"/>
<feature type="domain" description="HTH Mu-type" evidence="2">
    <location>
        <begin position="4"/>
        <end position="70"/>
    </location>
</feature>
<dbReference type="InterPro" id="IPR012337">
    <property type="entry name" value="RNaseH-like_sf"/>
</dbReference>
<dbReference type="AlphaFoldDB" id="A0A2R4VQS6"/>
<geneLocation type="plasmid" evidence="3 4">
    <name>pYZ1</name>
</geneLocation>
<dbReference type="InterPro" id="IPR009061">
    <property type="entry name" value="DNA-bd_dom_put_sf"/>
</dbReference>
<dbReference type="PANTHER" id="PTHR35004">
    <property type="entry name" value="TRANSPOSASE RV3428C-RELATED"/>
    <property type="match status" value="1"/>
</dbReference>
<feature type="domain" description="Integrase catalytic" evidence="1">
    <location>
        <begin position="274"/>
        <end position="441"/>
    </location>
</feature>
<dbReference type="InterPro" id="IPR001584">
    <property type="entry name" value="Integrase_cat-core"/>
</dbReference>
<dbReference type="SUPFAM" id="SSF46955">
    <property type="entry name" value="Putative DNA-binding domain"/>
    <property type="match status" value="1"/>
</dbReference>
<gene>
    <name evidence="3" type="ORF">A6A40_17145</name>
</gene>
<evidence type="ECO:0000313" key="4">
    <source>
        <dbReference type="Proteomes" id="UP000077405"/>
    </source>
</evidence>
<dbReference type="Pfam" id="PF09299">
    <property type="entry name" value="Mu-transpos_C"/>
    <property type="match status" value="1"/>
</dbReference>
<evidence type="ECO:0000259" key="1">
    <source>
        <dbReference type="PROSITE" id="PS50994"/>
    </source>
</evidence>
<dbReference type="RefSeq" id="WP_108547086.1">
    <property type="nucleotide sequence ID" value="NZ_CP028902.1"/>
</dbReference>
<dbReference type="Proteomes" id="UP000077405">
    <property type="component" value="Plasmid pYZ1"/>
</dbReference>
<dbReference type="Pfam" id="PF00665">
    <property type="entry name" value="rve"/>
    <property type="match status" value="1"/>
</dbReference>